<evidence type="ECO:0000256" key="5">
    <source>
        <dbReference type="ARBA" id="ARBA00023136"/>
    </source>
</evidence>
<keyword evidence="5 6" id="KW-0472">Membrane</keyword>
<dbReference type="Proteomes" id="UP000306575">
    <property type="component" value="Unassembled WGS sequence"/>
</dbReference>
<dbReference type="EMBL" id="SULI01000022">
    <property type="protein sequence ID" value="TKZ17433.1"/>
    <property type="molecule type" value="Genomic_DNA"/>
</dbReference>
<feature type="transmembrane region" description="Helical" evidence="6">
    <location>
        <begin position="118"/>
        <end position="139"/>
    </location>
</feature>
<evidence type="ECO:0000256" key="2">
    <source>
        <dbReference type="ARBA" id="ARBA00022475"/>
    </source>
</evidence>
<keyword evidence="4 6" id="KW-1133">Transmembrane helix</keyword>
<accession>A0A4U7MWT4</accession>
<evidence type="ECO:0000313" key="7">
    <source>
        <dbReference type="EMBL" id="TKZ17433.1"/>
    </source>
</evidence>
<dbReference type="RefSeq" id="WP_138017041.1">
    <property type="nucleotide sequence ID" value="NZ_SULI01000022.1"/>
</dbReference>
<dbReference type="PANTHER" id="PTHR30250">
    <property type="entry name" value="PST FAMILY PREDICTED COLANIC ACID TRANSPORTER"/>
    <property type="match status" value="1"/>
</dbReference>
<feature type="transmembrane region" description="Helical" evidence="6">
    <location>
        <begin position="43"/>
        <end position="62"/>
    </location>
</feature>
<organism evidence="7 8">
    <name type="scientific">Shimia litoralis</name>
    <dbReference type="NCBI Taxonomy" id="420403"/>
    <lineage>
        <taxon>Bacteria</taxon>
        <taxon>Pseudomonadati</taxon>
        <taxon>Pseudomonadota</taxon>
        <taxon>Alphaproteobacteria</taxon>
        <taxon>Rhodobacterales</taxon>
        <taxon>Roseobacteraceae</taxon>
    </lineage>
</organism>
<evidence type="ECO:0000256" key="6">
    <source>
        <dbReference type="SAM" id="Phobius"/>
    </source>
</evidence>
<evidence type="ECO:0000256" key="4">
    <source>
        <dbReference type="ARBA" id="ARBA00022989"/>
    </source>
</evidence>
<keyword evidence="8" id="KW-1185">Reference proteome</keyword>
<gene>
    <name evidence="7" type="ORF">FAP39_14155</name>
</gene>
<keyword evidence="2" id="KW-1003">Cell membrane</keyword>
<comment type="caution">
    <text evidence="7">The sequence shown here is derived from an EMBL/GenBank/DDBJ whole genome shotgun (WGS) entry which is preliminary data.</text>
</comment>
<evidence type="ECO:0000313" key="8">
    <source>
        <dbReference type="Proteomes" id="UP000306575"/>
    </source>
</evidence>
<dbReference type="OrthoDB" id="9776116at2"/>
<keyword evidence="3 6" id="KW-0812">Transmembrane</keyword>
<name>A0A4U7MWT4_9RHOB</name>
<dbReference type="GO" id="GO:0005886">
    <property type="term" value="C:plasma membrane"/>
    <property type="evidence" value="ECO:0007669"/>
    <property type="project" value="UniProtKB-SubCell"/>
</dbReference>
<dbReference type="AlphaFoldDB" id="A0A4U7MWT4"/>
<feature type="transmembrane region" description="Helical" evidence="6">
    <location>
        <begin position="83"/>
        <end position="106"/>
    </location>
</feature>
<dbReference type="InterPro" id="IPR050833">
    <property type="entry name" value="Poly_Biosynth_Transport"/>
</dbReference>
<proteinExistence type="predicted"/>
<evidence type="ECO:0000256" key="3">
    <source>
        <dbReference type="ARBA" id="ARBA00022692"/>
    </source>
</evidence>
<feature type="transmembrane region" description="Helical" evidence="6">
    <location>
        <begin position="12"/>
        <end position="31"/>
    </location>
</feature>
<reference evidence="7 8" key="1">
    <citation type="submission" date="2019-04" db="EMBL/GenBank/DDBJ databases">
        <title>Genome sequence of Pelagicola litoralis CL-ES2.</title>
        <authorList>
            <person name="Cao J."/>
        </authorList>
    </citation>
    <scope>NUCLEOTIDE SEQUENCE [LARGE SCALE GENOMIC DNA]</scope>
    <source>
        <strain evidence="7 8">CL-ES2</strain>
    </source>
</reference>
<dbReference type="PANTHER" id="PTHR30250:SF11">
    <property type="entry name" value="O-ANTIGEN TRANSPORTER-RELATED"/>
    <property type="match status" value="1"/>
</dbReference>
<protein>
    <submittedName>
        <fullName evidence="7">Uncharacterized protein</fullName>
    </submittedName>
</protein>
<sequence length="204" mass="22579">MIQRLRKLISNDVSLLVAAGMAAQVVNLAAYPLLTFFFTPADFGLYSAVVAVSTFIGVALLLRIETLYQIADAEEEEDHLIAALTVSLLLTLVVFIVVLLFGAQLIGLAVEDFEPQNWHWSYAILIALLTFLNGFFSLAREYNAKNGRYGRLAADRGREIRRAQGQPRDDKGDGPLALAWRQARVIPKDQVVPVLPAVEGQQRQ</sequence>
<comment type="subcellular location">
    <subcellularLocation>
        <location evidence="1">Cell membrane</location>
        <topology evidence="1">Multi-pass membrane protein</topology>
    </subcellularLocation>
</comment>
<evidence type="ECO:0000256" key="1">
    <source>
        <dbReference type="ARBA" id="ARBA00004651"/>
    </source>
</evidence>